<protein>
    <submittedName>
        <fullName evidence="1">Uncharacterized protein</fullName>
    </submittedName>
</protein>
<reference evidence="1 2" key="1">
    <citation type="submission" date="2018-03" db="EMBL/GenBank/DDBJ databases">
        <title>Genome sequence of Clostridium luticellarii DSM 29923.</title>
        <authorList>
            <person name="Poehlein A."/>
            <person name="Daniel R."/>
        </authorList>
    </citation>
    <scope>NUCLEOTIDE SEQUENCE [LARGE SCALE GENOMIC DNA]</scope>
    <source>
        <strain evidence="1 2">DSM 29923</strain>
    </source>
</reference>
<keyword evidence="2" id="KW-1185">Reference proteome</keyword>
<accession>A0A2T0BIF9</accession>
<organism evidence="1 2">
    <name type="scientific">Clostridium luticellarii</name>
    <dbReference type="NCBI Taxonomy" id="1691940"/>
    <lineage>
        <taxon>Bacteria</taxon>
        <taxon>Bacillati</taxon>
        <taxon>Bacillota</taxon>
        <taxon>Clostridia</taxon>
        <taxon>Eubacteriales</taxon>
        <taxon>Clostridiaceae</taxon>
        <taxon>Clostridium</taxon>
    </lineage>
</organism>
<proteinExistence type="predicted"/>
<evidence type="ECO:0000313" key="2">
    <source>
        <dbReference type="Proteomes" id="UP000237798"/>
    </source>
</evidence>
<dbReference type="EMBL" id="PVXP01000044">
    <property type="protein sequence ID" value="PRR83679.1"/>
    <property type="molecule type" value="Genomic_DNA"/>
</dbReference>
<evidence type="ECO:0000313" key="1">
    <source>
        <dbReference type="EMBL" id="PRR83679.1"/>
    </source>
</evidence>
<sequence length="31" mass="3435">MGGAAEDMTVTWEKREINIVSAVLEKDLTKV</sequence>
<dbReference type="AlphaFoldDB" id="A0A2T0BIF9"/>
<name>A0A2T0BIF9_9CLOT</name>
<gene>
    <name evidence="1" type="ORF">CLLU_26050</name>
</gene>
<dbReference type="Proteomes" id="UP000237798">
    <property type="component" value="Unassembled WGS sequence"/>
</dbReference>
<comment type="caution">
    <text evidence="1">The sequence shown here is derived from an EMBL/GenBank/DDBJ whole genome shotgun (WGS) entry which is preliminary data.</text>
</comment>